<dbReference type="STRING" id="381751.SAMN05444391_0772"/>
<evidence type="ECO:0000313" key="1">
    <source>
        <dbReference type="EMBL" id="SHK36156.1"/>
    </source>
</evidence>
<dbReference type="RefSeq" id="WP_079653914.1">
    <property type="nucleotide sequence ID" value="NZ_LT670846.1"/>
</dbReference>
<organism evidence="1 2">
    <name type="scientific">Thermocrinis minervae</name>
    <dbReference type="NCBI Taxonomy" id="381751"/>
    <lineage>
        <taxon>Bacteria</taxon>
        <taxon>Pseudomonadati</taxon>
        <taxon>Aquificota</taxon>
        <taxon>Aquificia</taxon>
        <taxon>Aquificales</taxon>
        <taxon>Aquificaceae</taxon>
        <taxon>Thermocrinis</taxon>
    </lineage>
</organism>
<name>A0A1M6RUL8_9AQUI</name>
<sequence>MELQIVLKSKEDLQTALEPFRNWEELSYSLEEIPYGDCFLYVARVEDKDFEKLVGIFQSKEEAMGAFLTLCMEYGWEEVPKSYVIYHAVFDGDRLVAAIKTEQGIEEYVQTTLEDMIKKIASYPRVVAFSYDVVTYIKDIYPDIDSKLYLVSKELNKLGLEVPSVEGLSNRQAIELIESLLEKLPPVSKPLTECEQA</sequence>
<gene>
    <name evidence="1" type="ORF">SAMN05444391_0772</name>
</gene>
<dbReference type="EMBL" id="LT670846">
    <property type="protein sequence ID" value="SHK36156.1"/>
    <property type="molecule type" value="Genomic_DNA"/>
</dbReference>
<keyword evidence="2" id="KW-1185">Reference proteome</keyword>
<dbReference type="Proteomes" id="UP000189810">
    <property type="component" value="Chromosome I"/>
</dbReference>
<proteinExistence type="predicted"/>
<dbReference type="AlphaFoldDB" id="A0A1M6RUL8"/>
<protein>
    <submittedName>
        <fullName evidence="1">Uncharacterized protein</fullName>
    </submittedName>
</protein>
<evidence type="ECO:0000313" key="2">
    <source>
        <dbReference type="Proteomes" id="UP000189810"/>
    </source>
</evidence>
<dbReference type="OrthoDB" id="13782at2"/>
<reference evidence="1 2" key="1">
    <citation type="submission" date="2016-11" db="EMBL/GenBank/DDBJ databases">
        <authorList>
            <person name="Jaros S."/>
            <person name="Januszkiewicz K."/>
            <person name="Wedrychowicz H."/>
        </authorList>
    </citation>
    <scope>NUCLEOTIDE SEQUENCE [LARGE SCALE GENOMIC DNA]</scope>
    <source>
        <strain evidence="1 2">DSM 19557</strain>
    </source>
</reference>
<accession>A0A1M6RUL8</accession>